<comment type="caution">
    <text evidence="3">The sequence shown here is derived from an EMBL/GenBank/DDBJ whole genome shotgun (WGS) entry which is preliminary data.</text>
</comment>
<gene>
    <name evidence="3" type="ORF">ACHIPV_00955</name>
    <name evidence="1" type="ORF">ACHIPZ_07920</name>
    <name evidence="2" type="ORF">ACHIRB_01105</name>
</gene>
<evidence type="ECO:0000313" key="2">
    <source>
        <dbReference type="EMBL" id="MFH5227196.1"/>
    </source>
</evidence>
<evidence type="ECO:0000313" key="6">
    <source>
        <dbReference type="Proteomes" id="UP001609219"/>
    </source>
</evidence>
<evidence type="ECO:0000313" key="4">
    <source>
        <dbReference type="Proteomes" id="UP001609175"/>
    </source>
</evidence>
<dbReference type="InterPro" id="IPR023393">
    <property type="entry name" value="START-like_dom_sf"/>
</dbReference>
<dbReference type="RefSeq" id="WP_395113563.1">
    <property type="nucleotide sequence ID" value="NZ_JBIMSN010000003.1"/>
</dbReference>
<keyword evidence="6" id="KW-1185">Reference proteome</keyword>
<dbReference type="Gene3D" id="3.30.530.20">
    <property type="match status" value="1"/>
</dbReference>
<sequence length="165" mass="17768">MSRTFEAKITYAAPPAVVHGVLTNSEFWHWVFKDSEHGSVETRSDAPGTISATMTNKVGGDALPGLVRKVVKGDLVLVNTDTWTTFDGQRANGTFSGRSSKGMGGIDGTFVLHADGDGTVIHAKGAAEVKVRIVGGAIERLVEQMMGNMFDGQRKYVEKWLAERA</sequence>
<dbReference type="Proteomes" id="UP001609176">
    <property type="component" value="Unassembled WGS sequence"/>
</dbReference>
<evidence type="ECO:0000313" key="5">
    <source>
        <dbReference type="Proteomes" id="UP001609176"/>
    </source>
</evidence>
<evidence type="ECO:0000313" key="3">
    <source>
        <dbReference type="EMBL" id="MFH5240456.1"/>
    </source>
</evidence>
<dbReference type="Proteomes" id="UP001609219">
    <property type="component" value="Unassembled WGS sequence"/>
</dbReference>
<dbReference type="EMBL" id="JBIMSO010000037">
    <property type="protein sequence ID" value="MFH5208138.1"/>
    <property type="molecule type" value="Genomic_DNA"/>
</dbReference>
<reference evidence="4 5" key="1">
    <citation type="submission" date="2024-10" db="EMBL/GenBank/DDBJ databases">
        <authorList>
            <person name="Riesco R."/>
        </authorList>
    </citation>
    <scope>NUCLEOTIDE SEQUENCE [LARGE SCALE GENOMIC DNA]</scope>
    <source>
        <strain evidence="3 5">NCIMB 15448</strain>
        <strain evidence="1 4">NCIMB 15449</strain>
        <strain evidence="2 6">NCIMB 15450</strain>
    </source>
</reference>
<evidence type="ECO:0000313" key="1">
    <source>
        <dbReference type="EMBL" id="MFH5208138.1"/>
    </source>
</evidence>
<dbReference type="SUPFAM" id="SSF55961">
    <property type="entry name" value="Bet v1-like"/>
    <property type="match status" value="1"/>
</dbReference>
<dbReference type="EMBL" id="JBIMSP010000001">
    <property type="protein sequence ID" value="MFH5240456.1"/>
    <property type="molecule type" value="Genomic_DNA"/>
</dbReference>
<protein>
    <submittedName>
        <fullName evidence="3">DUF2505 domain-containing protein</fullName>
    </submittedName>
</protein>
<accession>A0ABW7KJ45</accession>
<dbReference type="InterPro" id="IPR019639">
    <property type="entry name" value="DUF2505"/>
</dbReference>
<dbReference type="EMBL" id="JBIMSN010000003">
    <property type="protein sequence ID" value="MFH5227196.1"/>
    <property type="molecule type" value="Genomic_DNA"/>
</dbReference>
<organism evidence="3 5">
    <name type="scientific">Antrihabitans spumae</name>
    <dbReference type="NCBI Taxonomy" id="3373370"/>
    <lineage>
        <taxon>Bacteria</taxon>
        <taxon>Bacillati</taxon>
        <taxon>Actinomycetota</taxon>
        <taxon>Actinomycetes</taxon>
        <taxon>Mycobacteriales</taxon>
        <taxon>Nocardiaceae</taxon>
        <taxon>Antrihabitans</taxon>
    </lineage>
</organism>
<proteinExistence type="predicted"/>
<dbReference type="Pfam" id="PF10698">
    <property type="entry name" value="DUF2505"/>
    <property type="match status" value="1"/>
</dbReference>
<name>A0ABW7KJ45_9NOCA</name>
<dbReference type="Proteomes" id="UP001609175">
    <property type="component" value="Unassembled WGS sequence"/>
</dbReference>